<dbReference type="Gene3D" id="3.30.420.110">
    <property type="entry name" value="MutS, connector domain"/>
    <property type="match status" value="1"/>
</dbReference>
<evidence type="ECO:0000256" key="3">
    <source>
        <dbReference type="ARBA" id="ARBA00022840"/>
    </source>
</evidence>
<keyword evidence="5" id="KW-0234">DNA repair</keyword>
<dbReference type="PANTHER" id="PTHR11361">
    <property type="entry name" value="DNA MISMATCH REPAIR PROTEIN MUTS FAMILY MEMBER"/>
    <property type="match status" value="1"/>
</dbReference>
<dbReference type="GO" id="GO:0005524">
    <property type="term" value="F:ATP binding"/>
    <property type="evidence" value="ECO:0007669"/>
    <property type="project" value="UniProtKB-KW"/>
</dbReference>
<dbReference type="InterPro" id="IPR007696">
    <property type="entry name" value="DNA_mismatch_repair_MutS_core"/>
</dbReference>
<feature type="coiled-coil region" evidence="6">
    <location>
        <begin position="398"/>
        <end position="425"/>
    </location>
</feature>
<evidence type="ECO:0000256" key="4">
    <source>
        <dbReference type="ARBA" id="ARBA00023125"/>
    </source>
</evidence>
<dbReference type="InterPro" id="IPR045076">
    <property type="entry name" value="MutS"/>
</dbReference>
<proteinExistence type="inferred from homology"/>
<organism evidence="8 9">
    <name type="scientific">Hamiltosporidium magnivora</name>
    <dbReference type="NCBI Taxonomy" id="148818"/>
    <lineage>
        <taxon>Eukaryota</taxon>
        <taxon>Fungi</taxon>
        <taxon>Fungi incertae sedis</taxon>
        <taxon>Microsporidia</taxon>
        <taxon>Dubosqiidae</taxon>
        <taxon>Hamiltosporidium</taxon>
    </lineage>
</organism>
<dbReference type="SUPFAM" id="SSF48334">
    <property type="entry name" value="DNA repair protein MutS, domain III"/>
    <property type="match status" value="2"/>
</dbReference>
<dbReference type="SUPFAM" id="SSF52540">
    <property type="entry name" value="P-loop containing nucleoside triphosphate hydrolases"/>
    <property type="match status" value="1"/>
</dbReference>
<keyword evidence="3" id="KW-0067">ATP-binding</keyword>
<feature type="domain" description="DNA mismatch repair proteins mutS family" evidence="7">
    <location>
        <begin position="711"/>
        <end position="727"/>
    </location>
</feature>
<keyword evidence="2" id="KW-0547">Nucleotide-binding</keyword>
<dbReference type="CDD" id="cd03243">
    <property type="entry name" value="ABC_MutS_homologs"/>
    <property type="match status" value="1"/>
</dbReference>
<dbReference type="GO" id="GO:0140664">
    <property type="term" value="F:ATP-dependent DNA damage sensor activity"/>
    <property type="evidence" value="ECO:0007669"/>
    <property type="project" value="InterPro"/>
</dbReference>
<dbReference type="EMBL" id="PITI01000516">
    <property type="protein sequence ID" value="TBU06098.1"/>
    <property type="molecule type" value="Genomic_DNA"/>
</dbReference>
<dbReference type="InterPro" id="IPR027417">
    <property type="entry name" value="P-loop_NTPase"/>
</dbReference>
<evidence type="ECO:0000256" key="6">
    <source>
        <dbReference type="SAM" id="Coils"/>
    </source>
</evidence>
<dbReference type="GO" id="GO:0032301">
    <property type="term" value="C:MutSalpha complex"/>
    <property type="evidence" value="ECO:0007669"/>
    <property type="project" value="TreeGrafter"/>
</dbReference>
<dbReference type="GO" id="GO:0006312">
    <property type="term" value="P:mitotic recombination"/>
    <property type="evidence" value="ECO:0007669"/>
    <property type="project" value="TreeGrafter"/>
</dbReference>
<evidence type="ECO:0000313" key="9">
    <source>
        <dbReference type="Proteomes" id="UP000291404"/>
    </source>
</evidence>
<dbReference type="VEuPathDB" id="MicrosporidiaDB:CWI39_1100p0010"/>
<dbReference type="PROSITE" id="PS00486">
    <property type="entry name" value="DNA_MISMATCH_REPAIR_2"/>
    <property type="match status" value="1"/>
</dbReference>
<sequence>MEKEFLTFYKSLEKNTFKMFYKNNFYFVYEDDLEQLTKNAINLFGCTMTPTRKESILELKITKQQGELLIKYFLTEKKLSVKEYIFLNNDFILNREGHPGNWKDFNEILISTEQTPYMGAVYQINKNTISFSFIDSLDKTIFYFTFQDDDILTNLFNLISEINISEIICCQNSILRNLNNMGITVNLVNPKGETNISPSASILIYFLKLKTYKLKEYFPESIMRVDNSLLYALNIYSLENKLLSKEFLNQQTNFDYKNYVEHNFKDIFSTFYCQTNQGSRLLHKFFKFPLRDLNEINKRLDYVEIFTKLNLNLKYFPDLLRISKRIENERISLQECLRLYQIIFKIPELLQSLIKYEILYQDFIFPLESLKEIFYDLIKEIERVIDLEKANNNEYCIRANLSCNLEKLQNDIFKIKNEIKLEYERVLTLNKKIKLEFSGTLKPSDILNSKSSTVCDDEIENIYFNEDINIAPKSEMGFEEYNSYKSTKNISIKDIHFSFKLSRIDFRSFQNEFKKNRFFEISFLKSGIIFTSKKLYELNLNWDKIIKEISKEERTIKKELKLFLKNYISHIEIFNHVIAMIDVFSAFALKGKLNYSRPIFKENYFEIRKVFNPLLENNGCVLNSFKLEDRKICVITGPNMGGKSTFLKSCGIVSLFAQMGCYVPCEFACIPIFDGIYCRIGANDCTFKGLSTFMIEMIDISKICKSATSKSLVLIDELGRGTSAIDGLSIALSVSDYLWNLKCFSIFATHFPELCTEKVVSKRVKVHKESRDIVLTYELEDGVCDTSLGLFVADLVGFPQEVLNLKD</sequence>
<evidence type="ECO:0000256" key="5">
    <source>
        <dbReference type="ARBA" id="ARBA00023204"/>
    </source>
</evidence>
<reference evidence="8 9" key="1">
    <citation type="submission" date="2017-12" db="EMBL/GenBank/DDBJ databases">
        <authorList>
            <person name="Pombert J.-F."/>
            <person name="Haag K.L."/>
            <person name="Ebert D."/>
        </authorList>
    </citation>
    <scope>NUCLEOTIDE SEQUENCE [LARGE SCALE GENOMIC DNA]</scope>
    <source>
        <strain evidence="8">BE-OM-2</strain>
    </source>
</reference>
<accession>A0A4Q9LDT4</accession>
<dbReference type="GO" id="GO:0006298">
    <property type="term" value="P:mismatch repair"/>
    <property type="evidence" value="ECO:0007669"/>
    <property type="project" value="InterPro"/>
</dbReference>
<dbReference type="InterPro" id="IPR011184">
    <property type="entry name" value="DNA_mismatch_repair_Msh2"/>
</dbReference>
<dbReference type="STRING" id="148818.A0A4Q9LDT4"/>
<dbReference type="PANTHER" id="PTHR11361:SF35">
    <property type="entry name" value="DNA MISMATCH REPAIR PROTEIN MSH2"/>
    <property type="match status" value="1"/>
</dbReference>
<dbReference type="InterPro" id="IPR036678">
    <property type="entry name" value="MutS_con_dom_sf"/>
</dbReference>
<name>A0A4Q9LDT4_9MICR</name>
<dbReference type="InterPro" id="IPR036187">
    <property type="entry name" value="DNA_mismatch_repair_MutS_sf"/>
</dbReference>
<dbReference type="AlphaFoldDB" id="A0A4Q9LDT4"/>
<keyword evidence="6" id="KW-0175">Coiled coil</keyword>
<dbReference type="Pfam" id="PF05192">
    <property type="entry name" value="MutS_III"/>
    <property type="match status" value="1"/>
</dbReference>
<evidence type="ECO:0000313" key="8">
    <source>
        <dbReference type="EMBL" id="TBU06098.1"/>
    </source>
</evidence>
<dbReference type="GO" id="GO:0030983">
    <property type="term" value="F:mismatched DNA binding"/>
    <property type="evidence" value="ECO:0007669"/>
    <property type="project" value="InterPro"/>
</dbReference>
<dbReference type="SMART" id="SM00533">
    <property type="entry name" value="MUTSd"/>
    <property type="match status" value="1"/>
</dbReference>
<comment type="similarity">
    <text evidence="1">Belongs to the DNA mismatch repair MutS family.</text>
</comment>
<dbReference type="Proteomes" id="UP000291404">
    <property type="component" value="Unassembled WGS sequence"/>
</dbReference>
<evidence type="ECO:0000256" key="2">
    <source>
        <dbReference type="ARBA" id="ARBA00022741"/>
    </source>
</evidence>
<protein>
    <submittedName>
        <fullName evidence="8">DNA mismatch repair protein Msh2</fullName>
    </submittedName>
</protein>
<dbReference type="SMART" id="SM00534">
    <property type="entry name" value="MUTSac"/>
    <property type="match status" value="1"/>
</dbReference>
<dbReference type="PIRSF" id="PIRSF005813">
    <property type="entry name" value="MSH2"/>
    <property type="match status" value="1"/>
</dbReference>
<gene>
    <name evidence="8" type="ORF">CWI36_0516p0020</name>
</gene>
<dbReference type="InterPro" id="IPR000432">
    <property type="entry name" value="DNA_mismatch_repair_MutS_C"/>
</dbReference>
<dbReference type="Gene3D" id="3.40.50.300">
    <property type="entry name" value="P-loop containing nucleotide triphosphate hydrolases"/>
    <property type="match status" value="1"/>
</dbReference>
<keyword evidence="5" id="KW-0227">DNA damage</keyword>
<keyword evidence="4" id="KW-0238">DNA-binding</keyword>
<evidence type="ECO:0000256" key="1">
    <source>
        <dbReference type="ARBA" id="ARBA00006271"/>
    </source>
</evidence>
<dbReference type="Gene3D" id="1.10.1420.10">
    <property type="match status" value="3"/>
</dbReference>
<keyword evidence="9" id="KW-1185">Reference proteome</keyword>
<dbReference type="Pfam" id="PF00488">
    <property type="entry name" value="MutS_V"/>
    <property type="match status" value="1"/>
</dbReference>
<dbReference type="VEuPathDB" id="MicrosporidiaDB:CWI36_0516p0020"/>
<evidence type="ECO:0000259" key="7">
    <source>
        <dbReference type="PROSITE" id="PS00486"/>
    </source>
</evidence>
<comment type="caution">
    <text evidence="8">The sequence shown here is derived from an EMBL/GenBank/DDBJ whole genome shotgun (WGS) entry which is preliminary data.</text>
</comment>